<dbReference type="CDD" id="cd07731">
    <property type="entry name" value="ComA-like_MBL-fold"/>
    <property type="match status" value="1"/>
</dbReference>
<evidence type="ECO:0000256" key="1">
    <source>
        <dbReference type="SAM" id="Phobius"/>
    </source>
</evidence>
<evidence type="ECO:0000259" key="2">
    <source>
        <dbReference type="SMART" id="SM00849"/>
    </source>
</evidence>
<feature type="domain" description="Metallo-beta-lactamase" evidence="2">
    <location>
        <begin position="80"/>
        <end position="270"/>
    </location>
</feature>
<dbReference type="SMART" id="SM00849">
    <property type="entry name" value="Lactamase_B"/>
    <property type="match status" value="1"/>
</dbReference>
<sequence>MSTGSTQKRGGIPRDGSELPLGAFGTKRTILQLGLITLVGLALYTVASLGLSQGSESALYFLDVGQGDSQLITLSAPEGNSAVHILVDAGSGRRVLDALEAVLQEQRARGAYIDMLILTHPDLDHFGGFIDIVERYDIGIFVSNGHTDDSPAFDALETALAERGVPRVTLSQGDSIRYGEHTLTLLAPNEDLLRHENRNEASIVFMLEAHDTRVLFAGDIGFPAEEALLKDGFELAAHVLKVPHHGSRFSTGESFAAAVRPVISVIGVGQNRYGHPAPRVLETLELAGSRVYRTDIDGTVKVPLGAGGAPPARAERSGMLASAANILTGAYKKPRLTLARLEDAAAEAREFRLVPVTRCSFKTAVRPSRTPVVFNEIAWMGAPSGATHEWVELRNVRGAPVDVSGWQVINENERIHLTLPQQARIEGEFMLLARSAATDALGLEADALFSGSIRNRNEGLRLFDNECTLIDEVHAAPHWPAGNNATKQTMERTDELLWTTSRATGGTPRR</sequence>
<keyword evidence="1" id="KW-0472">Membrane</keyword>
<accession>A0A2H0U7E0</accession>
<proteinExistence type="predicted"/>
<evidence type="ECO:0000313" key="3">
    <source>
        <dbReference type="EMBL" id="PIR82328.1"/>
    </source>
</evidence>
<comment type="caution">
    <text evidence="3">The sequence shown here is derived from an EMBL/GenBank/DDBJ whole genome shotgun (WGS) entry which is preliminary data.</text>
</comment>
<dbReference type="Proteomes" id="UP000231379">
    <property type="component" value="Unassembled WGS sequence"/>
</dbReference>
<reference evidence="4" key="1">
    <citation type="submission" date="2017-09" db="EMBL/GenBank/DDBJ databases">
        <title>Depth-based differentiation of microbial function through sediment-hosted aquifers and enrichment of novel symbionts in the deep terrestrial subsurface.</title>
        <authorList>
            <person name="Probst A.J."/>
            <person name="Ladd B."/>
            <person name="Jarett J.K."/>
            <person name="Geller-Mcgrath D.E."/>
            <person name="Sieber C.M.K."/>
            <person name="Emerson J.B."/>
            <person name="Anantharaman K."/>
            <person name="Thomas B.C."/>
            <person name="Malmstrom R."/>
            <person name="Stieglmeier M."/>
            <person name="Klingl A."/>
            <person name="Woyke T."/>
            <person name="Ryan C.M."/>
            <person name="Banfield J.F."/>
        </authorList>
    </citation>
    <scope>NUCLEOTIDE SEQUENCE [LARGE SCALE GENOMIC DNA]</scope>
</reference>
<keyword evidence="1" id="KW-1133">Transmembrane helix</keyword>
<dbReference type="PANTHER" id="PTHR30619:SF1">
    <property type="entry name" value="RECOMBINATION PROTEIN 2"/>
    <property type="match status" value="1"/>
</dbReference>
<evidence type="ECO:0000313" key="4">
    <source>
        <dbReference type="Proteomes" id="UP000231379"/>
    </source>
</evidence>
<dbReference type="InterPro" id="IPR001279">
    <property type="entry name" value="Metallo-B-lactamas"/>
</dbReference>
<organism evidence="3 4">
    <name type="scientific">Candidatus Kaiserbacteria bacterium CG10_big_fil_rev_8_21_14_0_10_59_10</name>
    <dbReference type="NCBI Taxonomy" id="1974612"/>
    <lineage>
        <taxon>Bacteria</taxon>
        <taxon>Candidatus Kaiseribacteriota</taxon>
    </lineage>
</organism>
<keyword evidence="1" id="KW-0812">Transmembrane</keyword>
<dbReference type="EMBL" id="PFBM01000017">
    <property type="protein sequence ID" value="PIR82328.1"/>
    <property type="molecule type" value="Genomic_DNA"/>
</dbReference>
<dbReference type="Pfam" id="PF00753">
    <property type="entry name" value="Lactamase_B"/>
    <property type="match status" value="1"/>
</dbReference>
<dbReference type="SUPFAM" id="SSF56281">
    <property type="entry name" value="Metallo-hydrolase/oxidoreductase"/>
    <property type="match status" value="1"/>
</dbReference>
<dbReference type="InterPro" id="IPR036866">
    <property type="entry name" value="RibonucZ/Hydroxyglut_hydro"/>
</dbReference>
<dbReference type="PANTHER" id="PTHR30619">
    <property type="entry name" value="DNA INTERNALIZATION/COMPETENCE PROTEIN COMEC/REC2"/>
    <property type="match status" value="1"/>
</dbReference>
<dbReference type="Gene3D" id="3.60.15.10">
    <property type="entry name" value="Ribonuclease Z/Hydroxyacylglutathione hydrolase-like"/>
    <property type="match status" value="1"/>
</dbReference>
<feature type="transmembrane region" description="Helical" evidence="1">
    <location>
        <begin position="30"/>
        <end position="51"/>
    </location>
</feature>
<protein>
    <recommendedName>
        <fullName evidence="2">Metallo-beta-lactamase domain-containing protein</fullName>
    </recommendedName>
</protein>
<dbReference type="InterPro" id="IPR052159">
    <property type="entry name" value="Competence_DNA_uptake"/>
</dbReference>
<dbReference type="AlphaFoldDB" id="A0A2H0U7E0"/>
<name>A0A2H0U7E0_9BACT</name>
<gene>
    <name evidence="3" type="ORF">COU20_02790</name>
</gene>
<dbReference type="InterPro" id="IPR035681">
    <property type="entry name" value="ComA-like_MBL"/>
</dbReference>